<keyword evidence="3 6" id="KW-0378">Hydrolase</keyword>
<dbReference type="SUPFAM" id="SSF51338">
    <property type="entry name" value="Composite domain of metallo-dependent hydrolases"/>
    <property type="match status" value="1"/>
</dbReference>
<evidence type="ECO:0000313" key="7">
    <source>
        <dbReference type="Proteomes" id="UP000471521"/>
    </source>
</evidence>
<dbReference type="PANTHER" id="PTHR11647:SF1">
    <property type="entry name" value="COLLAPSIN RESPONSE MEDIATOR PROTEIN"/>
    <property type="match status" value="1"/>
</dbReference>
<comment type="caution">
    <text evidence="6">The sequence shown here is derived from an EMBL/GenBank/DDBJ whole genome shotgun (WGS) entry which is preliminary data.</text>
</comment>
<protein>
    <submittedName>
        <fullName evidence="6">Amidohydrolase family protein</fullName>
    </submittedName>
</protein>
<dbReference type="SUPFAM" id="SSF51556">
    <property type="entry name" value="Metallo-dependent hydrolases"/>
    <property type="match status" value="1"/>
</dbReference>
<dbReference type="FunFam" id="3.20.20.140:FF:000174">
    <property type="entry name" value="Dihydropyrimidinase-related protein 2"/>
    <property type="match status" value="1"/>
</dbReference>
<dbReference type="Proteomes" id="UP000471521">
    <property type="component" value="Unassembled WGS sequence"/>
</dbReference>
<dbReference type="EMBL" id="WUUU01000111">
    <property type="protein sequence ID" value="MXR21431.1"/>
    <property type="molecule type" value="Genomic_DNA"/>
</dbReference>
<evidence type="ECO:0000259" key="5">
    <source>
        <dbReference type="Pfam" id="PF01979"/>
    </source>
</evidence>
<organism evidence="6 7">
    <name type="scientific">Halobacterium bonnevillei</name>
    <dbReference type="NCBI Taxonomy" id="2692200"/>
    <lineage>
        <taxon>Archaea</taxon>
        <taxon>Methanobacteriati</taxon>
        <taxon>Methanobacteriota</taxon>
        <taxon>Stenosarchaea group</taxon>
        <taxon>Halobacteria</taxon>
        <taxon>Halobacteriales</taxon>
        <taxon>Halobacteriaceae</taxon>
        <taxon>Halobacterium</taxon>
    </lineage>
</organism>
<reference evidence="6 7" key="1">
    <citation type="submission" date="2019-12" db="EMBL/GenBank/DDBJ databases">
        <title>Isolation and characterization of three novel carbon monoxide-oxidizing members of Halobacteria from salione crusts and soils.</title>
        <authorList>
            <person name="Myers M.R."/>
            <person name="King G.M."/>
        </authorList>
    </citation>
    <scope>NUCLEOTIDE SEQUENCE [LARGE SCALE GENOMIC DNA]</scope>
    <source>
        <strain evidence="6 7">PCN9</strain>
    </source>
</reference>
<feature type="domain" description="Amidohydrolase-related" evidence="5">
    <location>
        <begin position="51"/>
        <end position="435"/>
    </location>
</feature>
<proteinExistence type="inferred from homology"/>
<dbReference type="Gene3D" id="2.30.40.10">
    <property type="entry name" value="Urease, subunit C, domain 1"/>
    <property type="match status" value="1"/>
</dbReference>
<evidence type="ECO:0000313" key="6">
    <source>
        <dbReference type="EMBL" id="MXR21431.1"/>
    </source>
</evidence>
<dbReference type="Pfam" id="PF01979">
    <property type="entry name" value="Amidohydro_1"/>
    <property type="match status" value="1"/>
</dbReference>
<dbReference type="InterPro" id="IPR011059">
    <property type="entry name" value="Metal-dep_hydrolase_composite"/>
</dbReference>
<dbReference type="RefSeq" id="WP_159526905.1">
    <property type="nucleotide sequence ID" value="NZ_WUUU01000111.1"/>
</dbReference>
<evidence type="ECO:0000256" key="4">
    <source>
        <dbReference type="ARBA" id="ARBA00022975"/>
    </source>
</evidence>
<comment type="similarity">
    <text evidence="2">Belongs to the metallo-dependent hydrolases superfamily. Hydantoinase/dihydropyrimidinase family.</text>
</comment>
<gene>
    <name evidence="6" type="ORF">GRX66_12745</name>
</gene>
<keyword evidence="7" id="KW-1185">Reference proteome</keyword>
<dbReference type="Gene3D" id="3.20.20.140">
    <property type="entry name" value="Metal-dependent hydrolases"/>
    <property type="match status" value="1"/>
</dbReference>
<comment type="cofactor">
    <cofactor evidence="1">
        <name>Zn(2+)</name>
        <dbReference type="ChEBI" id="CHEBI:29105"/>
    </cofactor>
</comment>
<dbReference type="GO" id="GO:0016812">
    <property type="term" value="F:hydrolase activity, acting on carbon-nitrogen (but not peptide) bonds, in cyclic amides"/>
    <property type="evidence" value="ECO:0007669"/>
    <property type="project" value="TreeGrafter"/>
</dbReference>
<evidence type="ECO:0000256" key="2">
    <source>
        <dbReference type="ARBA" id="ARBA00008829"/>
    </source>
</evidence>
<accession>A0A6B0SP67</accession>
<dbReference type="InterPro" id="IPR006680">
    <property type="entry name" value="Amidohydro-rel"/>
</dbReference>
<dbReference type="GO" id="GO:0006221">
    <property type="term" value="P:pyrimidine nucleotide biosynthetic process"/>
    <property type="evidence" value="ECO:0007669"/>
    <property type="project" value="UniProtKB-KW"/>
</dbReference>
<dbReference type="OrthoDB" id="8791at2157"/>
<evidence type="ECO:0000256" key="3">
    <source>
        <dbReference type="ARBA" id="ARBA00022801"/>
    </source>
</evidence>
<dbReference type="PANTHER" id="PTHR11647">
    <property type="entry name" value="HYDRANTOINASE/DIHYDROPYRIMIDINASE FAMILY MEMBER"/>
    <property type="match status" value="1"/>
</dbReference>
<dbReference type="AlphaFoldDB" id="A0A6B0SP67"/>
<dbReference type="InterPro" id="IPR032466">
    <property type="entry name" value="Metal_Hydrolase"/>
</dbReference>
<evidence type="ECO:0000256" key="1">
    <source>
        <dbReference type="ARBA" id="ARBA00001947"/>
    </source>
</evidence>
<name>A0A6B0SP67_9EURY</name>
<keyword evidence="4" id="KW-0665">Pyrimidine biosynthesis</keyword>
<sequence length="460" mass="50366">MVDTVIRGGTVVTPTDTYDADVAIDDGEIAAIGDADSMPEAVEVHDASGKLVMPGVVDPHVHIDDMFSGDTYETATKAAALGGTTTYIDFAWQAWVGDLSLWDEPGTLVEGIERKREKAENPVIDYGLHAAITREDPAVFEELADVIDAGVPTVKMFTAYEIGLGNGFMDQVFAELADLDAVAVLHSEDGDVCDAKTEQFQAEGKGDPEWYPRSRPDYAEAMAAEDAVRMATEHGCQYYGIHTSCRKSAEVLAQFREEHGEEMVRAETCTHYTVHDDSIFEELGNLPMIAPPIRKPDDNDAMFEHLKAGTLDVVSTDHCGYTLAGKETENWWDSKFGANALQTNLPVFHDEAVNERGFSYPFLVRKLCTNPARIFGLPGKGTLDPGTDADVVVFDPDETYTITAEANANISDFSIYEGREVAGRVKKTFVRGELVADDGDIVAEGGHGEFVERERPDWDF</sequence>
<dbReference type="InterPro" id="IPR050378">
    <property type="entry name" value="Metallo-dep_Hydrolases_sf"/>
</dbReference>
<dbReference type="GO" id="GO:0005829">
    <property type="term" value="C:cytosol"/>
    <property type="evidence" value="ECO:0007669"/>
    <property type="project" value="TreeGrafter"/>
</dbReference>